<accession>A0AA88LZJ3</accession>
<dbReference type="PANTHER" id="PTHR23037:SF27">
    <property type="entry name" value="INTERLEUKIN-7 RECEPTOR SUBUNIT ALPHA"/>
    <property type="match status" value="1"/>
</dbReference>
<sequence length="384" mass="44145">MATVFWMFLILYPFVVHSQSGDDGESIDSDCWSLMKIHQTKLVCVLKEDDLDICEKFARLCSDSDSLCFNATMENNTFIFEDLSSMVNYKLHIYLKGGRQQTQQIDLLAIVNIPTPEIENAIYKHDEAIIQIGYKHDFVNDPHFQVEFWGNHTNHTSIKQVIVKYQQMSIGGDKLGDSGIYNVRVRAKPVGYFNGHWTEWSRVKSFKVDHFAEKPVPSVLYMLLLSPIVVTVIVFLIYRWKKEIQTCIFPDVPGPKDTLAQIQRQKHLPVSFSPEIFKDFKIYPVVYTEEKKFTPEFGDDQSDTTESCDEVMALKSSRPTSTCEKQDDDEDQSLELETSQLKLLDESASAEDVHNNPGCKNVMALQRHSKDETYVTMSSLYKTQ</sequence>
<dbReference type="GO" id="GO:0009897">
    <property type="term" value="C:external side of plasma membrane"/>
    <property type="evidence" value="ECO:0007669"/>
    <property type="project" value="TreeGrafter"/>
</dbReference>
<organism evidence="3 4">
    <name type="scientific">Tachysurus vachellii</name>
    <name type="common">Darkbarbel catfish</name>
    <name type="synonym">Pelteobagrus vachellii</name>
    <dbReference type="NCBI Taxonomy" id="175792"/>
    <lineage>
        <taxon>Eukaryota</taxon>
        <taxon>Metazoa</taxon>
        <taxon>Chordata</taxon>
        <taxon>Craniata</taxon>
        <taxon>Vertebrata</taxon>
        <taxon>Euteleostomi</taxon>
        <taxon>Actinopterygii</taxon>
        <taxon>Neopterygii</taxon>
        <taxon>Teleostei</taxon>
        <taxon>Ostariophysi</taxon>
        <taxon>Siluriformes</taxon>
        <taxon>Bagridae</taxon>
        <taxon>Tachysurus</taxon>
    </lineage>
</organism>
<keyword evidence="1" id="KW-1133">Transmembrane helix</keyword>
<dbReference type="GO" id="GO:0004896">
    <property type="term" value="F:cytokine receptor activity"/>
    <property type="evidence" value="ECO:0007669"/>
    <property type="project" value="TreeGrafter"/>
</dbReference>
<dbReference type="AlphaFoldDB" id="A0AA88LZJ3"/>
<keyword evidence="4" id="KW-1185">Reference proteome</keyword>
<evidence type="ECO:0000313" key="4">
    <source>
        <dbReference type="Proteomes" id="UP001187315"/>
    </source>
</evidence>
<gene>
    <name evidence="3" type="ORF">Q7C36_018228</name>
</gene>
<dbReference type="GO" id="GO:0030097">
    <property type="term" value="P:hemopoiesis"/>
    <property type="evidence" value="ECO:0007669"/>
    <property type="project" value="TreeGrafter"/>
</dbReference>
<dbReference type="GO" id="GO:0046427">
    <property type="term" value="P:positive regulation of receptor signaling pathway via JAK-STAT"/>
    <property type="evidence" value="ECO:0007669"/>
    <property type="project" value="TreeGrafter"/>
</dbReference>
<dbReference type="PANTHER" id="PTHR23037">
    <property type="entry name" value="CYTOKINE RECEPTOR"/>
    <property type="match status" value="1"/>
</dbReference>
<dbReference type="EMBL" id="JAVHJS010000019">
    <property type="protein sequence ID" value="KAK2827302.1"/>
    <property type="molecule type" value="Genomic_DNA"/>
</dbReference>
<dbReference type="InterPro" id="IPR013783">
    <property type="entry name" value="Ig-like_fold"/>
</dbReference>
<feature type="chain" id="PRO_5041701940" description="Interleukin-7 receptor subunit alpha" evidence="2">
    <location>
        <begin position="19"/>
        <end position="384"/>
    </location>
</feature>
<dbReference type="Proteomes" id="UP001187315">
    <property type="component" value="Unassembled WGS sequence"/>
</dbReference>
<reference evidence="3" key="1">
    <citation type="submission" date="2023-08" db="EMBL/GenBank/DDBJ databases">
        <title>Pelteobagrus vachellii genome.</title>
        <authorList>
            <person name="Liu H."/>
        </authorList>
    </citation>
    <scope>NUCLEOTIDE SEQUENCE</scope>
    <source>
        <strain evidence="3">PRFRI_2022a</strain>
        <tissue evidence="3">Muscle</tissue>
    </source>
</reference>
<evidence type="ECO:0008006" key="5">
    <source>
        <dbReference type="Google" id="ProtNLM"/>
    </source>
</evidence>
<proteinExistence type="predicted"/>
<comment type="caution">
    <text evidence="3">The sequence shown here is derived from an EMBL/GenBank/DDBJ whole genome shotgun (WGS) entry which is preliminary data.</text>
</comment>
<protein>
    <recommendedName>
        <fullName evidence="5">Interleukin-7 receptor subunit alpha</fullName>
    </recommendedName>
</protein>
<dbReference type="Gene3D" id="2.60.40.10">
    <property type="entry name" value="Immunoglobulins"/>
    <property type="match status" value="1"/>
</dbReference>
<keyword evidence="1" id="KW-0812">Transmembrane</keyword>
<feature type="transmembrane region" description="Helical" evidence="1">
    <location>
        <begin position="219"/>
        <end position="238"/>
    </location>
</feature>
<evidence type="ECO:0000256" key="1">
    <source>
        <dbReference type="SAM" id="Phobius"/>
    </source>
</evidence>
<feature type="signal peptide" evidence="2">
    <location>
        <begin position="1"/>
        <end position="18"/>
    </location>
</feature>
<evidence type="ECO:0000313" key="3">
    <source>
        <dbReference type="EMBL" id="KAK2827302.1"/>
    </source>
</evidence>
<evidence type="ECO:0000256" key="2">
    <source>
        <dbReference type="SAM" id="SignalP"/>
    </source>
</evidence>
<keyword evidence="1" id="KW-0472">Membrane</keyword>
<keyword evidence="2" id="KW-0732">Signal</keyword>
<name>A0AA88LZJ3_TACVA</name>